<evidence type="ECO:0000256" key="2">
    <source>
        <dbReference type="ARBA" id="ARBA00023134"/>
    </source>
</evidence>
<sequence>MKQYNHIILGGTFDHFHAGHELFLKTALTIGKKVTIGITTELLYRHKILASTIETYAVREKGIREYISTIKKNSQEIKLISLTNVYGNSLKDMSVDAILVTSATKNGALLINKKRKEAHMKPLNVIVVPLVKGGDGQVISSDRIRYGDIDRSGNNYYKWLIDKAPLLLPDGLRTLLRKPLGDLIRGTYHQRKEIVHKIIHTIEKNNPSMVIAIGDIIAGSLWREGFQPSVAVIDYKSRREPLSKVQSSKLKVKNVRQYRNTPGTISQSVIKQVRVLRDRWFKDRHTQQLVIQGEEDLIALPSILLAPLDSIVLYGQYDLGVVVVKVTEEKKREAMNLLDKFDSG</sequence>
<dbReference type="AlphaFoldDB" id="A0A1F7L1P8"/>
<dbReference type="GO" id="GO:0005525">
    <property type="term" value="F:GTP binding"/>
    <property type="evidence" value="ECO:0007669"/>
    <property type="project" value="UniProtKB-KW"/>
</dbReference>
<dbReference type="PANTHER" id="PTHR40732">
    <property type="entry name" value="UPF0218 PROTEIN TK1697"/>
    <property type="match status" value="1"/>
</dbReference>
<reference evidence="4 5" key="1">
    <citation type="journal article" date="2016" name="Nat. Commun.">
        <title>Thousands of microbial genomes shed light on interconnected biogeochemical processes in an aquifer system.</title>
        <authorList>
            <person name="Anantharaman K."/>
            <person name="Brown C.T."/>
            <person name="Hug L.A."/>
            <person name="Sharon I."/>
            <person name="Castelle C.J."/>
            <person name="Probst A.J."/>
            <person name="Thomas B.C."/>
            <person name="Singh A."/>
            <person name="Wilkins M.J."/>
            <person name="Karaoz U."/>
            <person name="Brodie E.L."/>
            <person name="Williams K.H."/>
            <person name="Hubbard S.S."/>
            <person name="Banfield J.F."/>
        </authorList>
    </citation>
    <scope>NUCLEOTIDE SEQUENCE [LARGE SCALE GENOMIC DNA]</scope>
</reference>
<accession>A0A1F7L1P8</accession>
<keyword evidence="1" id="KW-0547">Nucleotide-binding</keyword>
<protein>
    <recommendedName>
        <fullName evidence="3">Cytidyltransferase-like domain-containing protein</fullName>
    </recommendedName>
</protein>
<proteinExistence type="inferred from homology"/>
<dbReference type="GO" id="GO:0015937">
    <property type="term" value="P:coenzyme A biosynthetic process"/>
    <property type="evidence" value="ECO:0007669"/>
    <property type="project" value="InterPro"/>
</dbReference>
<dbReference type="Pfam" id="PF01467">
    <property type="entry name" value="CTP_transf_like"/>
    <property type="match status" value="1"/>
</dbReference>
<dbReference type="Pfam" id="PF04019">
    <property type="entry name" value="DUF359"/>
    <property type="match status" value="1"/>
</dbReference>
<dbReference type="GO" id="GO:0016301">
    <property type="term" value="F:kinase activity"/>
    <property type="evidence" value="ECO:0007669"/>
    <property type="project" value="InterPro"/>
</dbReference>
<feature type="domain" description="Cytidyltransferase-like" evidence="3">
    <location>
        <begin position="8"/>
        <end position="145"/>
    </location>
</feature>
<evidence type="ECO:0000256" key="1">
    <source>
        <dbReference type="ARBA" id="ARBA00022741"/>
    </source>
</evidence>
<evidence type="ECO:0000259" key="3">
    <source>
        <dbReference type="Pfam" id="PF01467"/>
    </source>
</evidence>
<keyword evidence="2" id="KW-0342">GTP-binding</keyword>
<evidence type="ECO:0000313" key="5">
    <source>
        <dbReference type="Proteomes" id="UP000177050"/>
    </source>
</evidence>
<dbReference type="PANTHER" id="PTHR40732:SF1">
    <property type="entry name" value="GTP-DEPENDENT DEPHOSPHO-COA KINASE"/>
    <property type="match status" value="1"/>
</dbReference>
<organism evidence="4 5">
    <name type="scientific">Candidatus Roizmanbacteria bacterium RIFOXYD1_FULL_38_12</name>
    <dbReference type="NCBI Taxonomy" id="1802093"/>
    <lineage>
        <taxon>Bacteria</taxon>
        <taxon>Candidatus Roizmaniibacteriota</taxon>
    </lineage>
</organism>
<name>A0A1F7L1P8_9BACT</name>
<dbReference type="HAMAP" id="MF_00590">
    <property type="entry name" value="Dephospho_CoA_kinase_GTP_dep"/>
    <property type="match status" value="1"/>
</dbReference>
<comment type="caution">
    <text evidence="4">The sequence shown here is derived from an EMBL/GenBank/DDBJ whole genome shotgun (WGS) entry which is preliminary data.</text>
</comment>
<dbReference type="InterPro" id="IPR004821">
    <property type="entry name" value="Cyt_trans-like"/>
</dbReference>
<dbReference type="InterPro" id="IPR007164">
    <property type="entry name" value="GTP-dep_dephospho-CoA_kin"/>
</dbReference>
<evidence type="ECO:0000313" key="4">
    <source>
        <dbReference type="EMBL" id="OGK74009.1"/>
    </source>
</evidence>
<dbReference type="SUPFAM" id="SSF52374">
    <property type="entry name" value="Nucleotidylyl transferase"/>
    <property type="match status" value="1"/>
</dbReference>
<dbReference type="InterPro" id="IPR014729">
    <property type="entry name" value="Rossmann-like_a/b/a_fold"/>
</dbReference>
<dbReference type="Proteomes" id="UP000177050">
    <property type="component" value="Unassembled WGS sequence"/>
</dbReference>
<dbReference type="NCBIfam" id="NF001985">
    <property type="entry name" value="PRK00777.1"/>
    <property type="match status" value="1"/>
</dbReference>
<gene>
    <name evidence="4" type="ORF">A3K52_04525</name>
</gene>
<dbReference type="Gene3D" id="3.40.50.620">
    <property type="entry name" value="HUPs"/>
    <property type="match status" value="1"/>
</dbReference>
<dbReference type="EMBL" id="MGBR01000001">
    <property type="protein sequence ID" value="OGK74009.1"/>
    <property type="molecule type" value="Genomic_DNA"/>
</dbReference>